<dbReference type="InterPro" id="IPR051535">
    <property type="entry name" value="Siderophore_ABC-ATPase"/>
</dbReference>
<keyword evidence="6" id="KW-0406">Ion transport</keyword>
<keyword evidence="2" id="KW-0813">Transport</keyword>
<keyword evidence="3" id="KW-1003">Cell membrane</keyword>
<sequence length="201" mass="21633">MTFLVGENGSGKSTLVEAIAVAAGFNAEGGSRSFRFSTRASESTLGGALRVGRAPGRELSSFFLRAESFYNVATEIEALDLVDAYGGVSPHERSHGQSFLDLLNHRFRPGGLYLLDEPEAALSVTGCMAALARIHELARQGSQFIVATHSPILLAVPRARILEIGDDGRLHTVSYDDALPVVTMRAFLADPGHRVRDLLRP</sequence>
<evidence type="ECO:0000256" key="5">
    <source>
        <dbReference type="ARBA" id="ARBA00023004"/>
    </source>
</evidence>
<evidence type="ECO:0000256" key="7">
    <source>
        <dbReference type="ARBA" id="ARBA00023136"/>
    </source>
</evidence>
<keyword evidence="7" id="KW-0472">Membrane</keyword>
<evidence type="ECO:0000256" key="2">
    <source>
        <dbReference type="ARBA" id="ARBA00022448"/>
    </source>
</evidence>
<dbReference type="GO" id="GO:0005886">
    <property type="term" value="C:plasma membrane"/>
    <property type="evidence" value="ECO:0007669"/>
    <property type="project" value="UniProtKB-SubCell"/>
</dbReference>
<dbReference type="SUPFAM" id="SSF52540">
    <property type="entry name" value="P-loop containing nucleoside triphosphate hydrolases"/>
    <property type="match status" value="1"/>
</dbReference>
<dbReference type="PANTHER" id="PTHR42771:SF2">
    <property type="entry name" value="IRON(3+)-HYDROXAMATE IMPORT ATP-BINDING PROTEIN FHUC"/>
    <property type="match status" value="1"/>
</dbReference>
<evidence type="ECO:0000313" key="10">
    <source>
        <dbReference type="Proteomes" id="UP000321685"/>
    </source>
</evidence>
<evidence type="ECO:0000256" key="6">
    <source>
        <dbReference type="ARBA" id="ARBA00023065"/>
    </source>
</evidence>
<keyword evidence="4" id="KW-0410">Iron transport</keyword>
<evidence type="ECO:0000256" key="1">
    <source>
        <dbReference type="ARBA" id="ARBA00004202"/>
    </source>
</evidence>
<evidence type="ECO:0000256" key="3">
    <source>
        <dbReference type="ARBA" id="ARBA00022475"/>
    </source>
</evidence>
<dbReference type="GO" id="GO:0005524">
    <property type="term" value="F:ATP binding"/>
    <property type="evidence" value="ECO:0007669"/>
    <property type="project" value="InterPro"/>
</dbReference>
<keyword evidence="10" id="KW-1185">Reference proteome</keyword>
<dbReference type="AlphaFoldDB" id="A0A511DIH7"/>
<dbReference type="InterPro" id="IPR027417">
    <property type="entry name" value="P-loop_NTPase"/>
</dbReference>
<name>A0A511DIH7_9PSEU</name>
<accession>A0A511DIH7</accession>
<comment type="subcellular location">
    <subcellularLocation>
        <location evidence="1">Cell membrane</location>
        <topology evidence="1">Peripheral membrane protein</topology>
    </subcellularLocation>
</comment>
<organism evidence="9 10">
    <name type="scientific">Pseudonocardia sulfidoxydans NBRC 16205</name>
    <dbReference type="NCBI Taxonomy" id="1223511"/>
    <lineage>
        <taxon>Bacteria</taxon>
        <taxon>Bacillati</taxon>
        <taxon>Actinomycetota</taxon>
        <taxon>Actinomycetes</taxon>
        <taxon>Pseudonocardiales</taxon>
        <taxon>Pseudonocardiaceae</taxon>
        <taxon>Pseudonocardia</taxon>
    </lineage>
</organism>
<evidence type="ECO:0000313" key="9">
    <source>
        <dbReference type="EMBL" id="GEL24611.1"/>
    </source>
</evidence>
<keyword evidence="5" id="KW-0408">Iron</keyword>
<evidence type="ECO:0000256" key="4">
    <source>
        <dbReference type="ARBA" id="ARBA00022496"/>
    </source>
</evidence>
<dbReference type="InterPro" id="IPR003593">
    <property type="entry name" value="AAA+_ATPase"/>
</dbReference>
<dbReference type="Gene3D" id="3.40.50.300">
    <property type="entry name" value="P-loop containing nucleotide triphosphate hydrolases"/>
    <property type="match status" value="2"/>
</dbReference>
<dbReference type="InterPro" id="IPR003959">
    <property type="entry name" value="ATPase_AAA_core"/>
</dbReference>
<feature type="domain" description="AAA+ ATPase" evidence="8">
    <location>
        <begin position="1"/>
        <end position="176"/>
    </location>
</feature>
<dbReference type="GO" id="GO:0016887">
    <property type="term" value="F:ATP hydrolysis activity"/>
    <property type="evidence" value="ECO:0007669"/>
    <property type="project" value="InterPro"/>
</dbReference>
<dbReference type="Pfam" id="PF13304">
    <property type="entry name" value="AAA_21"/>
    <property type="match status" value="2"/>
</dbReference>
<dbReference type="EMBL" id="BJVJ01000037">
    <property type="protein sequence ID" value="GEL24611.1"/>
    <property type="molecule type" value="Genomic_DNA"/>
</dbReference>
<dbReference type="PANTHER" id="PTHR42771">
    <property type="entry name" value="IRON(3+)-HYDROXAMATE IMPORT ATP-BINDING PROTEIN FHUC"/>
    <property type="match status" value="1"/>
</dbReference>
<evidence type="ECO:0000259" key="8">
    <source>
        <dbReference type="SMART" id="SM00382"/>
    </source>
</evidence>
<dbReference type="SMART" id="SM00382">
    <property type="entry name" value="AAA"/>
    <property type="match status" value="1"/>
</dbReference>
<gene>
    <name evidence="9" type="ORF">PSU4_35650</name>
</gene>
<dbReference type="GO" id="GO:0006826">
    <property type="term" value="P:iron ion transport"/>
    <property type="evidence" value="ECO:0007669"/>
    <property type="project" value="UniProtKB-KW"/>
</dbReference>
<comment type="caution">
    <text evidence="9">The sequence shown here is derived from an EMBL/GenBank/DDBJ whole genome shotgun (WGS) entry which is preliminary data.</text>
</comment>
<dbReference type="Proteomes" id="UP000321685">
    <property type="component" value="Unassembled WGS sequence"/>
</dbReference>
<proteinExistence type="predicted"/>
<reference evidence="9 10" key="1">
    <citation type="submission" date="2019-07" db="EMBL/GenBank/DDBJ databases">
        <title>Whole genome shotgun sequence of Pseudonocardia sulfidoxydans NBRC 16205.</title>
        <authorList>
            <person name="Hosoyama A."/>
            <person name="Uohara A."/>
            <person name="Ohji S."/>
            <person name="Ichikawa N."/>
        </authorList>
    </citation>
    <scope>NUCLEOTIDE SEQUENCE [LARGE SCALE GENOMIC DNA]</scope>
    <source>
        <strain evidence="9 10">NBRC 16205</strain>
    </source>
</reference>
<protein>
    <recommendedName>
        <fullName evidence="8">AAA+ ATPase domain-containing protein</fullName>
    </recommendedName>
</protein>